<dbReference type="AlphaFoldDB" id="W9L3G5"/>
<proteinExistence type="predicted"/>
<gene>
    <name evidence="1" type="ORF">FOZG_03597</name>
</gene>
<organism evidence="1">
    <name type="scientific">Fusarium oxysporum Fo47</name>
    <dbReference type="NCBI Taxonomy" id="660027"/>
    <lineage>
        <taxon>Eukaryota</taxon>
        <taxon>Fungi</taxon>
        <taxon>Dikarya</taxon>
        <taxon>Ascomycota</taxon>
        <taxon>Pezizomycotina</taxon>
        <taxon>Sordariomycetes</taxon>
        <taxon>Hypocreomycetidae</taxon>
        <taxon>Hypocreales</taxon>
        <taxon>Nectriaceae</taxon>
        <taxon>Fusarium</taxon>
        <taxon>Fusarium oxysporum species complex</taxon>
    </lineage>
</organism>
<accession>W9L3G5</accession>
<dbReference type="EMBL" id="JH717897">
    <property type="protein sequence ID" value="EWZ47803.1"/>
    <property type="molecule type" value="Genomic_DNA"/>
</dbReference>
<dbReference type="VEuPathDB" id="FungiDB:FOZG_03597"/>
<name>W9L3G5_FUSOX</name>
<protein>
    <submittedName>
        <fullName evidence="1">Uncharacterized protein</fullName>
    </submittedName>
</protein>
<evidence type="ECO:0000313" key="1">
    <source>
        <dbReference type="EMBL" id="EWZ47803.1"/>
    </source>
</evidence>
<dbReference type="HOGENOM" id="CLU_3351146_0_0_1"/>
<reference evidence="1" key="2">
    <citation type="submission" date="2012-06" db="EMBL/GenBank/DDBJ databases">
        <title>Annotation of the Genome Sequence of Fusarium oxysporum Fo47.</title>
        <authorList>
            <consortium name="The Broad Institute Genomics Platform"/>
            <person name="Ma L.-J."/>
            <person name="Corby-Kistler H."/>
            <person name="Broz K."/>
            <person name="Gale L.R."/>
            <person name="Jonkers W."/>
            <person name="O'Donnell K."/>
            <person name="Ploetz R."/>
            <person name="Steinberg C."/>
            <person name="Schwartz D.C."/>
            <person name="VanEtten H."/>
            <person name="Zhou S."/>
            <person name="Young S.K."/>
            <person name="Zeng Q."/>
            <person name="Gargeya S."/>
            <person name="Fitzgerald M."/>
            <person name="Abouelleil A."/>
            <person name="Alvarado L."/>
            <person name="Chapman S.B."/>
            <person name="Gainer-Dewar J."/>
            <person name="Goldberg J."/>
            <person name="Griggs A."/>
            <person name="Gujja S."/>
            <person name="Hansen M."/>
            <person name="Howarth C."/>
            <person name="Imamovic A."/>
            <person name="Ireland A."/>
            <person name="Larimer J."/>
            <person name="McCowan C."/>
            <person name="Murphy C."/>
            <person name="Pearson M."/>
            <person name="Poon T.W."/>
            <person name="Priest M."/>
            <person name="Roberts A."/>
            <person name="Saif S."/>
            <person name="Shea T."/>
            <person name="Sykes S."/>
            <person name="Wortman J."/>
            <person name="Nusbaum C."/>
            <person name="Birren B."/>
        </authorList>
    </citation>
    <scope>NUCLEOTIDE SEQUENCE</scope>
    <source>
        <strain evidence="1">Fo47</strain>
    </source>
</reference>
<dbReference type="Proteomes" id="UP000030766">
    <property type="component" value="Unassembled WGS sequence"/>
</dbReference>
<sequence length="37" mass="4198">MLAHRRPTRGPGSFRRYGQGEDGLQEMLILLNIVSNN</sequence>
<reference evidence="1" key="1">
    <citation type="submission" date="2011-06" db="EMBL/GenBank/DDBJ databases">
        <title>The Genome Sequence of Fusarium oxysporum Fo47.</title>
        <authorList>
            <consortium name="The Broad Institute Genome Sequencing Platform"/>
            <person name="Ma L.-J."/>
            <person name="Gale L.R."/>
            <person name="Schwartz D.C."/>
            <person name="Zhou S."/>
            <person name="Corby-Kistler H."/>
            <person name="Young S.K."/>
            <person name="Zeng Q."/>
            <person name="Gargeya S."/>
            <person name="Fitzgerald M."/>
            <person name="Haas B."/>
            <person name="Abouelleil A."/>
            <person name="Alvarado L."/>
            <person name="Arachchi H.M."/>
            <person name="Berlin A."/>
            <person name="Brown A."/>
            <person name="Chapman S.B."/>
            <person name="Chen Z."/>
            <person name="Dunbar C."/>
            <person name="Freedman E."/>
            <person name="Gearin G."/>
            <person name="Gellesch M."/>
            <person name="Goldberg J."/>
            <person name="Griggs A."/>
            <person name="Gujja S."/>
            <person name="Heiman D."/>
            <person name="Howarth C."/>
            <person name="Larson L."/>
            <person name="Lui A."/>
            <person name="MacDonald P.J.P."/>
            <person name="Mehta T."/>
            <person name="Montmayeur A."/>
            <person name="Murphy C."/>
            <person name="Neiman D."/>
            <person name="Pearson M."/>
            <person name="Priest M."/>
            <person name="Roberts A."/>
            <person name="Saif S."/>
            <person name="Shea T."/>
            <person name="Shenoy N."/>
            <person name="Sisk P."/>
            <person name="Stolte C."/>
            <person name="Sykes S."/>
            <person name="Wortman J."/>
            <person name="Nusbaum C."/>
            <person name="Birren B."/>
        </authorList>
    </citation>
    <scope>NUCLEOTIDE SEQUENCE [LARGE SCALE GENOMIC DNA]</scope>
    <source>
        <strain evidence="1">Fo47</strain>
    </source>
</reference>